<reference evidence="1 2" key="1">
    <citation type="journal article" date="2018" name="Mol. Plant">
        <title>The genome of Artemisia annua provides insight into the evolution of Asteraceae family and artemisinin biosynthesis.</title>
        <authorList>
            <person name="Shen Q."/>
            <person name="Zhang L."/>
            <person name="Liao Z."/>
            <person name="Wang S."/>
            <person name="Yan T."/>
            <person name="Shi P."/>
            <person name="Liu M."/>
            <person name="Fu X."/>
            <person name="Pan Q."/>
            <person name="Wang Y."/>
            <person name="Lv Z."/>
            <person name="Lu X."/>
            <person name="Zhang F."/>
            <person name="Jiang W."/>
            <person name="Ma Y."/>
            <person name="Chen M."/>
            <person name="Hao X."/>
            <person name="Li L."/>
            <person name="Tang Y."/>
            <person name="Lv G."/>
            <person name="Zhou Y."/>
            <person name="Sun X."/>
            <person name="Brodelius P.E."/>
            <person name="Rose J.K.C."/>
            <person name="Tang K."/>
        </authorList>
    </citation>
    <scope>NUCLEOTIDE SEQUENCE [LARGE SCALE GENOMIC DNA]</scope>
    <source>
        <strain evidence="2">cv. Huhao1</strain>
        <tissue evidence="1">Leaf</tissue>
    </source>
</reference>
<proteinExistence type="predicted"/>
<evidence type="ECO:0000313" key="1">
    <source>
        <dbReference type="EMBL" id="PWA45747.1"/>
    </source>
</evidence>
<protein>
    <submittedName>
        <fullName evidence="1">Reverse transcriptase domain-containing protein</fullName>
    </submittedName>
</protein>
<accession>A0A2U1L9S1</accession>
<evidence type="ECO:0000313" key="2">
    <source>
        <dbReference type="Proteomes" id="UP000245207"/>
    </source>
</evidence>
<comment type="caution">
    <text evidence="1">The sequence shown here is derived from an EMBL/GenBank/DDBJ whole genome shotgun (WGS) entry which is preliminary data.</text>
</comment>
<dbReference type="Proteomes" id="UP000245207">
    <property type="component" value="Unassembled WGS sequence"/>
</dbReference>
<keyword evidence="1" id="KW-0548">Nucleotidyltransferase</keyword>
<name>A0A2U1L9S1_ARTAN</name>
<keyword evidence="1" id="KW-0808">Transferase</keyword>
<sequence>MDDGGLPSSIFQANVVGNPIIVDAKIAGYLIRMIYVEGGAAIEIMYESCFKSLHPFIQAKLQTTSLYGMVLLGIFYLLEEITLDVTIGCYSTVKSVFMKFIVVRALTKYSVPWGGPYSKT</sequence>
<keyword evidence="1" id="KW-0695">RNA-directed DNA polymerase</keyword>
<gene>
    <name evidence="1" type="ORF">CTI12_AA514900</name>
</gene>
<dbReference type="GO" id="GO:0003964">
    <property type="term" value="F:RNA-directed DNA polymerase activity"/>
    <property type="evidence" value="ECO:0007669"/>
    <property type="project" value="UniProtKB-KW"/>
</dbReference>
<organism evidence="1 2">
    <name type="scientific">Artemisia annua</name>
    <name type="common">Sweet wormwood</name>
    <dbReference type="NCBI Taxonomy" id="35608"/>
    <lineage>
        <taxon>Eukaryota</taxon>
        <taxon>Viridiplantae</taxon>
        <taxon>Streptophyta</taxon>
        <taxon>Embryophyta</taxon>
        <taxon>Tracheophyta</taxon>
        <taxon>Spermatophyta</taxon>
        <taxon>Magnoliopsida</taxon>
        <taxon>eudicotyledons</taxon>
        <taxon>Gunneridae</taxon>
        <taxon>Pentapetalae</taxon>
        <taxon>asterids</taxon>
        <taxon>campanulids</taxon>
        <taxon>Asterales</taxon>
        <taxon>Asteraceae</taxon>
        <taxon>Asteroideae</taxon>
        <taxon>Anthemideae</taxon>
        <taxon>Artemisiinae</taxon>
        <taxon>Artemisia</taxon>
    </lineage>
</organism>
<dbReference type="EMBL" id="PKPP01010607">
    <property type="protein sequence ID" value="PWA45747.1"/>
    <property type="molecule type" value="Genomic_DNA"/>
</dbReference>
<keyword evidence="2" id="KW-1185">Reference proteome</keyword>
<dbReference type="AlphaFoldDB" id="A0A2U1L9S1"/>